<dbReference type="InterPro" id="IPR005821">
    <property type="entry name" value="Ion_trans_dom"/>
</dbReference>
<dbReference type="Pfam" id="PF08454">
    <property type="entry name" value="RIH_assoc"/>
    <property type="match status" value="1"/>
</dbReference>
<evidence type="ECO:0000256" key="6">
    <source>
        <dbReference type="ARBA" id="ARBA00022692"/>
    </source>
</evidence>
<reference evidence="19" key="2">
    <citation type="submission" date="2025-08" db="UniProtKB">
        <authorList>
            <consortium name="RefSeq"/>
        </authorList>
    </citation>
    <scope>IDENTIFICATION</scope>
    <source>
        <strain evidence="19">S238N-H82</strain>
        <tissue evidence="19">Testes</tissue>
    </source>
</reference>
<sequence>MDAAADVFANLRPASAAMGGWQFLTMRWGIPYGRDIGQVGQGDDELCIGDFICLYSEESAGYMFSQMSSAGHTEVSVGVKQHRKKPPLPNAQVATFKICVQYRYKASKKHWRAQEESRKDPTDLTKKSDMYRALAAANAESADNEMEQKRQEGKRLHYGQVIQLQHVFTKKFLHVSTTQTSHTEINNMRVELLPFNSKHAQYKIMPRFKVKAELDTVRLGDQIVLESIKTPGNYLHTSKPAYGPKFVEGTSRELNLSVRHSAFTVYRNISAKDQQEKYLTGGCLIRMYHKEHEAYMVASGSFGDESFEDVHLRVRPQDSNKPRSMFPSSSAITYWQVEHGDDIMNGNTLCWEQRCLLRHITTRKYLSVSRDGEKFKLDLSDDPNDANTIFRLHPVIQESEEIPYDSYCRIEHVVTGTWVHAVQETYVPTWHGAIGASDEGMAWDGAQLQTISMVDRCMYDDAFTIQQVNAEHEGILNYAAGILPVIKHIIQYRKDGNPITERQAADCVETLKELSKWQIVRGEPIKDRQKLLRNLRVIELLIKLLGTPYRGSDDKRHLISIFVEAYTVLFTYLIGDSRKNELYMARHTSFIHSQIKDEGEVGLAATKMLMELVHDNRKIVDRINKAQIDTFISLLMRNKDYRYLEMLAVLCVCDGIAIPENQEYVTKVWLCDQDAKACVYHTELGPGIGKEADLVYVSTTNRRRWTPLHEFVKTADEQSILFLNYQLDLLKSCGGNEFAISVITKELKYLTWEEAFLCLSDDRLPDQLRAVYCRLINGLFVDVTSNCFPLPLDYINLSFIWDDLKDGGTVGDEVQQPNTPKQASLKKVLPTLQKWISKFLLENKDMTASLIGHNMLIEQVLHLVYSLVQHGYYSTEADVTMLTGPMFSLLDGRNDKPCPPNSMSPEQYKKQLQKYQETIRYRPSKKTKAIVDAKLQALKVLKLLLNHRFNTILKHFVLEFRVTLENSQAAKLFTSNELEPMLYENYDPDDDDNAQEAVEKKLRDIAFSCTHFDLELLKEIIMDVSNYQYDQMVVESMEVLNIYYSTFMDLFRRADQSKVLMTEKSCEVHREVLKDLPLFRKLVPAKLSNDNLNTMCAILDKFIGFCCLPGVAGEPHPVNQAILYNFYVLESVLEVLFQKVDVHLQEQYSRQQLIFKKCFKLLRVLARGNEIVQLRLFERMDDMLKVKGAEVEMAKAITEIFTGNKLTCLKVQQQHVEQVWGLVETHGELCCEFLDLLNAIVKVEELDLPLKRNQSFVMKYFMQYRSEVAGVIDRSAEERMTVFTATQNIGDLRYMMGMVNVLATCAEGENRFIESICQTIFSVDELFQILTNDKIDNNLKRPFLRFLLWVYLNTAGSVLDSGVGELAHDPRLWDYLKGLCLVLKISTDYVKGNPDKARQQLKKPPSKWLVRPRKNSKKKKKAKKLRDESADLSNHGTLHYIFEAIMPFLQVFFRQYYSPERESYPEEADVVDLMAKSLLNFIDAVGTLISNLTHQKNMVNCMTSILSVATLPVRVMEEFQSTYGSGGQLQDIRSDAKKEYERYYSNEEELNEQLNTFANNCMFAYCGENTVEVQIDFPSDREYNDKVASEELPLAEEFQDHLKCFIDTSKAVPEERYAMAEKLIEQLHISSNNYRSTLVERIQQEKLDIKCLQLLRAMIHNEERKLPGNWEMYPKKNKKKIQHLKKVQMALADKGALLKILPLISRDSDDLIAEVLALLAAMLYGGNEHVQDCLMDFFIGSREEMLFSAFKSRMELSAVITTERRLLEAQHKAEMQKAMEMEKALSRAVIDGKTAMAAVKRHGSTASKMSIMSARGRARIKTGKKRSQSSKSKKSAAGSRPEHGQTRPAWPTPPAMKTPQKETEPANGGIELTSVKQTAEVLLRASQANVDEPSTSAEGPTEVVVENNGTEEHNDLIEELEEPLDEVLFEDDGNIELVLRVLGMMCDAQHTKLQDYIREQPDNMKSFNLVAETTLYLQLHYSNINGGNIRLVTSIFNTLFNLAVGNSKNQAIIFDTKAIDYINFILRETKFTGADQLAVVQLKTSIGNLLKVIIEENTNDAALAKEIKDLLDDEAVNTTVVDSFLERKKSTDEQLKKSWQHLGFTFFHIIKRFLDLDSTLNPKDFQNTEDAKQAWAFFESNTLSVEIIKDNEIQKVHFRIRKKDLLRNEVKEKLKWSVDRSSPSNKIRDFIDWSKDIRRDINYQAWVRSHGLAAFFIAREVFWNRAIIFLTLVINIFMLSTWNAPCPQHYGTRANATCASPEPKTPHGILWSADNGPYEITVYVLGGIHNLLSFCLMISFFLSNRLRLPDGNNTKAWFSKNFLGIEILNALKQRVSKLEIQVFSLKTLYYVAYLIFSILGTVFYGYFFCFHLIHIAVKNQLLIRVISSVTLNGRSLLWVCVLAIIFIYIYAVIGFAFFRGHFNEEKGQFCESLGQCFVSTMRYGLMENLHKPLIPPSWVTFEDYAIKLLWDLTFWVIVTTIGLRIVFGMIVDAFVALRNKKWQADFDMANICFICGRTNYDFERFGKGFRRHVKNEHNMWSYLFFFIHLDETNETQYTAIEFHVAKLMKNEAYEFFPVNRALSLDNKKDAYDSKLDNLVLQVDQLVKRQKEEDAQKRRHEEKMKQREWEEKHRADSAHTPALTVKSSTSGEDTAF</sequence>
<comment type="domain">
    <text evidence="15">The receptor contains a calcium channel in its C-terminal extremity. Its large N-terminal cytoplasmic region has the ligand-binding site in the N-terminus and modulatory sites in the middle portion immediately upstream of the channel region.</text>
</comment>
<dbReference type="InterPro" id="IPR015925">
    <property type="entry name" value="Ryanodine_IP3_receptor"/>
</dbReference>
<dbReference type="GO" id="GO:0005789">
    <property type="term" value="C:endoplasmic reticulum membrane"/>
    <property type="evidence" value="ECO:0007669"/>
    <property type="project" value="UniProtKB-SubCell"/>
</dbReference>
<evidence type="ECO:0000256" key="14">
    <source>
        <dbReference type="ARBA" id="ARBA00023303"/>
    </source>
</evidence>
<dbReference type="GO" id="GO:0051209">
    <property type="term" value="P:release of sequestered calcium ion into cytosol"/>
    <property type="evidence" value="ECO:0007669"/>
    <property type="project" value="UniProtKB-UniRule"/>
</dbReference>
<evidence type="ECO:0000256" key="11">
    <source>
        <dbReference type="ARBA" id="ARBA00023136"/>
    </source>
</evidence>
<keyword evidence="9 15" id="KW-1133">Transmembrane helix</keyword>
<feature type="transmembrane region" description="Helical" evidence="15">
    <location>
        <begin position="2222"/>
        <end position="2244"/>
    </location>
</feature>
<evidence type="ECO:0000256" key="8">
    <source>
        <dbReference type="ARBA" id="ARBA00022824"/>
    </source>
</evidence>
<keyword evidence="7" id="KW-0677">Repeat</keyword>
<organism evidence="18 19">
    <name type="scientific">Branchiostoma floridae</name>
    <name type="common">Florida lancelet</name>
    <name type="synonym">Amphioxus</name>
    <dbReference type="NCBI Taxonomy" id="7739"/>
    <lineage>
        <taxon>Eukaryota</taxon>
        <taxon>Metazoa</taxon>
        <taxon>Chordata</taxon>
        <taxon>Cephalochordata</taxon>
        <taxon>Leptocardii</taxon>
        <taxon>Amphioxiformes</taxon>
        <taxon>Branchiostomatidae</taxon>
        <taxon>Branchiostoma</taxon>
    </lineage>
</organism>
<comment type="subcellular location">
    <subcellularLocation>
        <location evidence="2">Cytoplasmic vesicle</location>
        <location evidence="2">Secretory vesicle membrane</location>
        <topology evidence="2">Multi-pass membrane protein</topology>
    </subcellularLocation>
    <subcellularLocation>
        <location evidence="1 15">Endoplasmic reticulum membrane</location>
        <topology evidence="1 15">Multi-pass membrane protein</topology>
    </subcellularLocation>
</comment>
<dbReference type="RefSeq" id="XP_035697856.1">
    <property type="nucleotide sequence ID" value="XM_035841963.1"/>
</dbReference>
<dbReference type="InterPro" id="IPR013662">
    <property type="entry name" value="RIH_assoc-dom"/>
</dbReference>
<keyword evidence="12 15" id="KW-0675">Receptor</keyword>
<dbReference type="GO" id="GO:0005220">
    <property type="term" value="F:inositol 1,4,5-trisphosphate-gated calcium channel activity"/>
    <property type="evidence" value="ECO:0007669"/>
    <property type="project" value="UniProtKB-UniRule"/>
</dbReference>
<proteinExistence type="inferred from homology"/>
<evidence type="ECO:0000259" key="17">
    <source>
        <dbReference type="PROSITE" id="PS50919"/>
    </source>
</evidence>
<evidence type="ECO:0000256" key="1">
    <source>
        <dbReference type="ARBA" id="ARBA00004477"/>
    </source>
</evidence>
<dbReference type="SUPFAM" id="SSF82109">
    <property type="entry name" value="MIR domain"/>
    <property type="match status" value="1"/>
</dbReference>
<keyword evidence="15" id="KW-0106">Calcium</keyword>
<keyword evidence="18" id="KW-1185">Reference proteome</keyword>
<keyword evidence="14 15" id="KW-0407">Ion channel</keyword>
<feature type="transmembrane region" description="Helical" evidence="15">
    <location>
        <begin position="2472"/>
        <end position="2497"/>
    </location>
</feature>
<comment type="similarity">
    <text evidence="3 15">Belongs to the InsP3 receptor family.</text>
</comment>
<dbReference type="InterPro" id="IPR035910">
    <property type="entry name" value="RyR/IP3R_RIH_dom_sf"/>
</dbReference>
<dbReference type="SUPFAM" id="SSF100909">
    <property type="entry name" value="IP3 receptor type 1 binding core, domain 2"/>
    <property type="match status" value="2"/>
</dbReference>
<dbReference type="InterPro" id="IPR036300">
    <property type="entry name" value="MIR_dom_sf"/>
</dbReference>
<dbReference type="Pfam" id="PF00520">
    <property type="entry name" value="Ion_trans"/>
    <property type="match status" value="1"/>
</dbReference>
<dbReference type="Pfam" id="PF01365">
    <property type="entry name" value="RYDR_ITPR"/>
    <property type="match status" value="1"/>
</dbReference>
<evidence type="ECO:0000313" key="18">
    <source>
        <dbReference type="Proteomes" id="UP000001554"/>
    </source>
</evidence>
<feature type="region of interest" description="Disordered" evidence="16">
    <location>
        <begin position="2609"/>
        <end position="2655"/>
    </location>
</feature>
<dbReference type="InterPro" id="IPR016093">
    <property type="entry name" value="MIR_motif"/>
</dbReference>
<dbReference type="OMA" id="FHYMAGM"/>
<dbReference type="Gene3D" id="2.80.10.50">
    <property type="match status" value="2"/>
</dbReference>
<dbReference type="InterPro" id="IPR000493">
    <property type="entry name" value="InsP3_rcpt"/>
</dbReference>
<dbReference type="Pfam" id="PF08709">
    <property type="entry name" value="Ins145_P3_rec"/>
    <property type="match status" value="1"/>
</dbReference>
<evidence type="ECO:0000256" key="10">
    <source>
        <dbReference type="ARBA" id="ARBA00023065"/>
    </source>
</evidence>
<evidence type="ECO:0000256" key="2">
    <source>
        <dbReference type="ARBA" id="ARBA00004638"/>
    </source>
</evidence>
<keyword evidence="4 15" id="KW-0813">Transport</keyword>
<evidence type="ECO:0000256" key="9">
    <source>
        <dbReference type="ARBA" id="ARBA00022989"/>
    </source>
</evidence>
<dbReference type="PROSITE" id="PS50919">
    <property type="entry name" value="MIR"/>
    <property type="match status" value="1"/>
</dbReference>
<dbReference type="GeneID" id="118430936"/>
<dbReference type="CDD" id="cd23280">
    <property type="entry name" value="beta-trefoil_MIR_itr-1-like"/>
    <property type="match status" value="1"/>
</dbReference>
<comment type="function">
    <text evidence="15">Receptor for inositol 1,4,5-trisphosphate, a second messenger that mediates the release of intracellular calcium.</text>
</comment>
<feature type="compositionally biased region" description="Polar residues" evidence="16">
    <location>
        <begin position="2644"/>
        <end position="2655"/>
    </location>
</feature>
<dbReference type="Gene3D" id="1.10.287.70">
    <property type="match status" value="1"/>
</dbReference>
<comment type="subunit">
    <text evidence="15">Homotetramer.</text>
</comment>
<feature type="domain" description="MIR" evidence="17">
    <location>
        <begin position="153"/>
        <end position="207"/>
    </location>
</feature>
<dbReference type="InterPro" id="IPR014821">
    <property type="entry name" value="Ins145_P3_rcpt"/>
</dbReference>
<evidence type="ECO:0000256" key="15">
    <source>
        <dbReference type="RuleBase" id="RU368044"/>
    </source>
</evidence>
<feature type="compositionally biased region" description="Basic residues" evidence="16">
    <location>
        <begin position="1816"/>
        <end position="1834"/>
    </location>
</feature>
<dbReference type="InterPro" id="IPR000699">
    <property type="entry name" value="RIH_dom"/>
</dbReference>
<feature type="transmembrane region" description="Helical" evidence="15">
    <location>
        <begin position="2280"/>
        <end position="2302"/>
    </location>
</feature>
<protein>
    <recommendedName>
        <fullName evidence="15">Inositol 1,4,5-trisphosphate receptor</fullName>
    </recommendedName>
</protein>
<keyword evidence="13 15" id="KW-1071">Ligand-gated ion channel</keyword>
<dbReference type="GO" id="GO:0070679">
    <property type="term" value="F:inositol 1,4,5 trisphosphate binding"/>
    <property type="evidence" value="ECO:0007669"/>
    <property type="project" value="UniProtKB-UniRule"/>
</dbReference>
<dbReference type="PANTHER" id="PTHR13715:SF99">
    <property type="entry name" value="INOSITOL 1,4,5-TRISPHOSPHATE RECEPTOR-LIKE PROTEIN A"/>
    <property type="match status" value="1"/>
</dbReference>
<evidence type="ECO:0000256" key="16">
    <source>
        <dbReference type="SAM" id="MobiDB-lite"/>
    </source>
</evidence>
<evidence type="ECO:0000256" key="7">
    <source>
        <dbReference type="ARBA" id="ARBA00022737"/>
    </source>
</evidence>
<feature type="transmembrane region" description="Helical" evidence="15">
    <location>
        <begin position="2350"/>
        <end position="2375"/>
    </location>
</feature>
<reference evidence="18" key="1">
    <citation type="journal article" date="2020" name="Nat. Ecol. Evol.">
        <title>Deeply conserved synteny resolves early events in vertebrate evolution.</title>
        <authorList>
            <person name="Simakov O."/>
            <person name="Marletaz F."/>
            <person name="Yue J.X."/>
            <person name="O'Connell B."/>
            <person name="Jenkins J."/>
            <person name="Brandt A."/>
            <person name="Calef R."/>
            <person name="Tung C.H."/>
            <person name="Huang T.K."/>
            <person name="Schmutz J."/>
            <person name="Satoh N."/>
            <person name="Yu J.K."/>
            <person name="Putnam N.H."/>
            <person name="Green R.E."/>
            <person name="Rokhsar D.S."/>
        </authorList>
    </citation>
    <scope>NUCLEOTIDE SEQUENCE [LARGE SCALE GENOMIC DNA]</scope>
    <source>
        <strain evidence="18">S238N-H82</strain>
    </source>
</reference>
<dbReference type="Pfam" id="PF02815">
    <property type="entry name" value="MIR"/>
    <property type="match status" value="1"/>
</dbReference>
<keyword evidence="6 15" id="KW-0812">Transmembrane</keyword>
<gene>
    <name evidence="19" type="primary">LOC118430936</name>
</gene>
<keyword evidence="15" id="KW-0109">Calcium transport</keyword>
<evidence type="ECO:0000256" key="5">
    <source>
        <dbReference type="ARBA" id="ARBA00022673"/>
    </source>
</evidence>
<evidence type="ECO:0000256" key="4">
    <source>
        <dbReference type="ARBA" id="ARBA00022448"/>
    </source>
</evidence>
<keyword evidence="8 15" id="KW-0256">Endoplasmic reticulum</keyword>
<evidence type="ECO:0000256" key="3">
    <source>
        <dbReference type="ARBA" id="ARBA00009453"/>
    </source>
</evidence>
<feature type="transmembrane region" description="Helical" evidence="15">
    <location>
        <begin position="2396"/>
        <end position="2418"/>
    </location>
</feature>
<keyword evidence="10 15" id="KW-0406">Ion transport</keyword>
<evidence type="ECO:0000256" key="12">
    <source>
        <dbReference type="ARBA" id="ARBA00023170"/>
    </source>
</evidence>
<dbReference type="OrthoDB" id="300855at2759"/>
<feature type="compositionally biased region" description="Basic residues" evidence="16">
    <location>
        <begin position="1409"/>
        <end position="1424"/>
    </location>
</feature>
<feature type="region of interest" description="Disordered" evidence="16">
    <location>
        <begin position="1409"/>
        <end position="1428"/>
    </location>
</feature>
<evidence type="ECO:0000256" key="13">
    <source>
        <dbReference type="ARBA" id="ARBA00023286"/>
    </source>
</evidence>
<keyword evidence="11 15" id="KW-0472">Membrane</keyword>
<dbReference type="GO" id="GO:0030658">
    <property type="term" value="C:transport vesicle membrane"/>
    <property type="evidence" value="ECO:0007669"/>
    <property type="project" value="UniProtKB-SubCell"/>
</dbReference>
<feature type="region of interest" description="Disordered" evidence="16">
    <location>
        <begin position="1800"/>
        <end position="1872"/>
    </location>
</feature>
<accession>A0A9J7MB78</accession>
<dbReference type="PRINTS" id="PR00779">
    <property type="entry name" value="INSP3RECEPTR"/>
</dbReference>
<dbReference type="Gene3D" id="1.25.10.30">
    <property type="entry name" value="IP3 receptor type 1 binding core, RIH domain"/>
    <property type="match status" value="1"/>
</dbReference>
<feature type="compositionally biased region" description="Basic and acidic residues" evidence="16">
    <location>
        <begin position="2609"/>
        <end position="2636"/>
    </location>
</feature>
<keyword evidence="5 15" id="KW-0107">Calcium channel</keyword>
<evidence type="ECO:0000313" key="19">
    <source>
        <dbReference type="RefSeq" id="XP_035697856.1"/>
    </source>
</evidence>
<dbReference type="Proteomes" id="UP000001554">
    <property type="component" value="Chromosome 14"/>
</dbReference>
<dbReference type="PANTHER" id="PTHR13715">
    <property type="entry name" value="RYANODINE RECEPTOR AND IP3 RECEPTOR"/>
    <property type="match status" value="1"/>
</dbReference>
<dbReference type="KEGG" id="bfo:118430936"/>
<name>A0A9J7MB78_BRAFL</name>